<name>A0A2T0TEE2_9PSEU</name>
<gene>
    <name evidence="1" type="ORF">CLV43_103739</name>
</gene>
<accession>A0A2T0TEE2</accession>
<dbReference type="EMBL" id="PVTF01000003">
    <property type="protein sequence ID" value="PRY43988.1"/>
    <property type="molecule type" value="Genomic_DNA"/>
</dbReference>
<keyword evidence="2" id="KW-1185">Reference proteome</keyword>
<comment type="caution">
    <text evidence="1">The sequence shown here is derived from an EMBL/GenBank/DDBJ whole genome shotgun (WGS) entry which is preliminary data.</text>
</comment>
<evidence type="ECO:0000313" key="1">
    <source>
        <dbReference type="EMBL" id="PRY43988.1"/>
    </source>
</evidence>
<dbReference type="Proteomes" id="UP000239494">
    <property type="component" value="Unassembled WGS sequence"/>
</dbReference>
<proteinExistence type="predicted"/>
<reference evidence="1 2" key="1">
    <citation type="submission" date="2018-03" db="EMBL/GenBank/DDBJ databases">
        <title>Genomic Encyclopedia of Archaeal and Bacterial Type Strains, Phase II (KMG-II): from individual species to whole genera.</title>
        <authorList>
            <person name="Goeker M."/>
        </authorList>
    </citation>
    <scope>NUCLEOTIDE SEQUENCE [LARGE SCALE GENOMIC DNA]</scope>
    <source>
        <strain evidence="1 2">DSM 44720</strain>
    </source>
</reference>
<sequence>MLAIATADGRTASTAGALRALGATVESEDGTVGYIRATVPVALAARAATLEGITHVDVEEPVGVPDPTP</sequence>
<organism evidence="1 2">
    <name type="scientific">Umezawaea tangerina</name>
    <dbReference type="NCBI Taxonomy" id="84725"/>
    <lineage>
        <taxon>Bacteria</taxon>
        <taxon>Bacillati</taxon>
        <taxon>Actinomycetota</taxon>
        <taxon>Actinomycetes</taxon>
        <taxon>Pseudonocardiales</taxon>
        <taxon>Pseudonocardiaceae</taxon>
        <taxon>Umezawaea</taxon>
    </lineage>
</organism>
<dbReference type="AlphaFoldDB" id="A0A2T0TEE2"/>
<evidence type="ECO:0000313" key="2">
    <source>
        <dbReference type="Proteomes" id="UP000239494"/>
    </source>
</evidence>
<protein>
    <submittedName>
        <fullName evidence="1">Uncharacterized protein</fullName>
    </submittedName>
</protein>